<dbReference type="GO" id="GO:0006552">
    <property type="term" value="P:L-leucine catabolic process"/>
    <property type="evidence" value="ECO:0007669"/>
    <property type="project" value="TreeGrafter"/>
</dbReference>
<dbReference type="Pfam" id="PF00682">
    <property type="entry name" value="HMGL-like"/>
    <property type="match status" value="1"/>
</dbReference>
<dbReference type="NCBIfam" id="NF004283">
    <property type="entry name" value="PRK05692.1"/>
    <property type="match status" value="1"/>
</dbReference>
<dbReference type="GO" id="GO:0004419">
    <property type="term" value="F:hydroxymethylglutaryl-CoA lyase activity"/>
    <property type="evidence" value="ECO:0007669"/>
    <property type="project" value="UniProtKB-EC"/>
</dbReference>
<sequence length="602" mass="64774">MQRAVTIVEVGPRDGLQNIRQQVPTQVKLQLIDRLHDAGLRNIELTSFVSPKAVPQLKDGHEILSSPSIRSMLQNDSLRLPVLVPNLNGAKTAVRCGAKHLAVFVSASEGFSKANTNCTVKEGLERAKLAAREAKFQGLEVRGYVSCIFSDPFDGPTPPEAVLIVVQKLMEMGCYEVSLGDTLGVGSPANVQRLIAFLANNDIPLHKLAGHFHDTYGQALANVWEAHRCGLRIFDSSVAGLGGCPFAPGAQGNVATEDLVYMFETAGISTGINLQKLMTIGDWISRSLSRKTASRAGAALAVKGNVECSKSSTSTNPPTAKREALPWILTQQTDGLLVHRCGVNLKVTMNRPHNGNALTVTMIEHLVKVFIDASNDSTVHRIALTGNGKFFCTGMDLGKRSTTVGTGGPTTDSQLDRLSRLFNAIDRCPKVTIAALNGPAFGGGVGLAFACDLRLCAKSASVTLSEVKLGLCPATISKYIIREWGIPLSREAMLTGRPVSPEELQSKGVIVRVTEDPDQLEHCLDSLISALKIASSDASRMCKELVRTGWVNGGHHEQDEAIKSLFGEMMRPGAPGNYGVREFQAGNKVDWDNYSQKLVSKI</sequence>
<dbReference type="Gene3D" id="3.90.226.10">
    <property type="entry name" value="2-enoyl-CoA Hydratase, Chain A, domain 1"/>
    <property type="match status" value="1"/>
</dbReference>
<evidence type="ECO:0000259" key="7">
    <source>
        <dbReference type="PROSITE" id="PS50991"/>
    </source>
</evidence>
<dbReference type="SUPFAM" id="SSF52096">
    <property type="entry name" value="ClpP/crotonase"/>
    <property type="match status" value="1"/>
</dbReference>
<accession>A0A9P9WQ65</accession>
<keyword evidence="4" id="KW-0479">Metal-binding</keyword>
<evidence type="ECO:0000256" key="6">
    <source>
        <dbReference type="ARBA" id="ARBA00049877"/>
    </source>
</evidence>
<dbReference type="FunFam" id="3.20.20.70:FF:000201">
    <property type="entry name" value="Hydroxymethylglutaryl-CoA lyase"/>
    <property type="match status" value="1"/>
</dbReference>
<evidence type="ECO:0000256" key="5">
    <source>
        <dbReference type="ARBA" id="ARBA00023239"/>
    </source>
</evidence>
<dbReference type="EC" id="4.1.3.4" evidence="3"/>
<dbReference type="PROSITE" id="PS50991">
    <property type="entry name" value="PYR_CT"/>
    <property type="match status" value="1"/>
</dbReference>
<evidence type="ECO:0000313" key="9">
    <source>
        <dbReference type="Proteomes" id="UP000829685"/>
    </source>
</evidence>
<dbReference type="Proteomes" id="UP000829685">
    <property type="component" value="Unassembled WGS sequence"/>
</dbReference>
<dbReference type="OrthoDB" id="10253869at2759"/>
<comment type="catalytic activity">
    <reaction evidence="6">
        <text>(3S)-3-hydroxy-3-methylglutaryl-CoA = acetoacetate + acetyl-CoA</text>
        <dbReference type="Rhea" id="RHEA:24404"/>
        <dbReference type="ChEBI" id="CHEBI:13705"/>
        <dbReference type="ChEBI" id="CHEBI:43074"/>
        <dbReference type="ChEBI" id="CHEBI:57288"/>
        <dbReference type="EC" id="4.1.3.4"/>
    </reaction>
</comment>
<feature type="domain" description="Pyruvate carboxyltransferase" evidence="7">
    <location>
        <begin position="5"/>
        <end position="278"/>
    </location>
</feature>
<name>A0A9P9WQ65_9PEZI</name>
<dbReference type="InterPro" id="IPR029045">
    <property type="entry name" value="ClpP/crotonase-like_dom_sf"/>
</dbReference>
<dbReference type="CDD" id="cd07938">
    <property type="entry name" value="DRE_TIM_HMGL"/>
    <property type="match status" value="1"/>
</dbReference>
<dbReference type="PANTHER" id="PTHR42738">
    <property type="entry name" value="HYDROXYMETHYLGLUTARYL-COA LYASE"/>
    <property type="match status" value="1"/>
</dbReference>
<dbReference type="InterPro" id="IPR043594">
    <property type="entry name" value="HMGL"/>
</dbReference>
<protein>
    <recommendedName>
        <fullName evidence="3">hydroxymethylglutaryl-CoA lyase</fullName>
        <ecNumber evidence="3">4.1.3.4</ecNumber>
    </recommendedName>
</protein>
<evidence type="ECO:0000313" key="8">
    <source>
        <dbReference type="EMBL" id="KAI1874648.1"/>
    </source>
</evidence>
<dbReference type="InterPro" id="IPR000891">
    <property type="entry name" value="PYR_CT"/>
</dbReference>
<evidence type="ECO:0000256" key="1">
    <source>
        <dbReference type="ARBA" id="ARBA00005143"/>
    </source>
</evidence>
<organism evidence="8 9">
    <name type="scientific">Neoarthrinium moseri</name>
    <dbReference type="NCBI Taxonomy" id="1658444"/>
    <lineage>
        <taxon>Eukaryota</taxon>
        <taxon>Fungi</taxon>
        <taxon>Dikarya</taxon>
        <taxon>Ascomycota</taxon>
        <taxon>Pezizomycotina</taxon>
        <taxon>Sordariomycetes</taxon>
        <taxon>Xylariomycetidae</taxon>
        <taxon>Amphisphaeriales</taxon>
        <taxon>Apiosporaceae</taxon>
        <taxon>Neoarthrinium</taxon>
    </lineage>
</organism>
<dbReference type="AlphaFoldDB" id="A0A9P9WQ65"/>
<dbReference type="GO" id="GO:0046872">
    <property type="term" value="F:metal ion binding"/>
    <property type="evidence" value="ECO:0007669"/>
    <property type="project" value="UniProtKB-KW"/>
</dbReference>
<dbReference type="PANTHER" id="PTHR42738:SF17">
    <property type="entry name" value="HYDROXYMETHYLGLUTARYL-COA LYASE"/>
    <property type="match status" value="1"/>
</dbReference>
<comment type="similarity">
    <text evidence="2">Belongs to the HMG-CoA lyase family.</text>
</comment>
<gene>
    <name evidence="8" type="ORF">JX265_004856</name>
</gene>
<dbReference type="Gene3D" id="3.20.20.70">
    <property type="entry name" value="Aldolase class I"/>
    <property type="match status" value="1"/>
</dbReference>
<dbReference type="CDD" id="cd06558">
    <property type="entry name" value="crotonase-like"/>
    <property type="match status" value="1"/>
</dbReference>
<dbReference type="Pfam" id="PF00378">
    <property type="entry name" value="ECH_1"/>
    <property type="match status" value="1"/>
</dbReference>
<dbReference type="InterPro" id="IPR013785">
    <property type="entry name" value="Aldolase_TIM"/>
</dbReference>
<evidence type="ECO:0000256" key="2">
    <source>
        <dbReference type="ARBA" id="ARBA00009405"/>
    </source>
</evidence>
<evidence type="ECO:0000256" key="3">
    <source>
        <dbReference type="ARBA" id="ARBA00012910"/>
    </source>
</evidence>
<keyword evidence="5" id="KW-0456">Lyase</keyword>
<proteinExistence type="inferred from homology"/>
<reference evidence="8" key="1">
    <citation type="submission" date="2021-03" db="EMBL/GenBank/DDBJ databases">
        <title>Revisited historic fungal species revealed as producer of novel bioactive compounds through whole genome sequencing and comparative genomics.</title>
        <authorList>
            <person name="Vignolle G.A."/>
            <person name="Hochenegger N."/>
            <person name="Mach R.L."/>
            <person name="Mach-Aigner A.R."/>
            <person name="Javad Rahimi M."/>
            <person name="Salim K.A."/>
            <person name="Chan C.M."/>
            <person name="Lim L.B.L."/>
            <person name="Cai F."/>
            <person name="Druzhinina I.S."/>
            <person name="U'Ren J.M."/>
            <person name="Derntl C."/>
        </authorList>
    </citation>
    <scope>NUCLEOTIDE SEQUENCE</scope>
    <source>
        <strain evidence="8">TUCIM 5799</strain>
    </source>
</reference>
<comment type="pathway">
    <text evidence="1">Metabolic intermediate metabolism; (S)-3-hydroxy-3-methylglutaryl-CoA degradation; acetoacetate from (S)-3-hydroxy-3-methylglutaryl-CoA: step 1/1.</text>
</comment>
<dbReference type="SUPFAM" id="SSF51569">
    <property type="entry name" value="Aldolase"/>
    <property type="match status" value="1"/>
</dbReference>
<keyword evidence="9" id="KW-1185">Reference proteome</keyword>
<dbReference type="GO" id="GO:0046951">
    <property type="term" value="P:ketone body biosynthetic process"/>
    <property type="evidence" value="ECO:0007669"/>
    <property type="project" value="TreeGrafter"/>
</dbReference>
<comment type="caution">
    <text evidence="8">The sequence shown here is derived from an EMBL/GenBank/DDBJ whole genome shotgun (WGS) entry which is preliminary data.</text>
</comment>
<evidence type="ECO:0000256" key="4">
    <source>
        <dbReference type="ARBA" id="ARBA00022723"/>
    </source>
</evidence>
<dbReference type="EMBL" id="JAFIMR010000009">
    <property type="protein sequence ID" value="KAI1874648.1"/>
    <property type="molecule type" value="Genomic_DNA"/>
</dbReference>
<dbReference type="InterPro" id="IPR001753">
    <property type="entry name" value="Enoyl-CoA_hydra/iso"/>
</dbReference>